<dbReference type="OMA" id="DILSCER"/>
<feature type="region of interest" description="Disordered" evidence="1">
    <location>
        <begin position="1"/>
        <end position="87"/>
    </location>
</feature>
<dbReference type="Gene3D" id="2.60.40.1180">
    <property type="entry name" value="Golgi alpha-mannosidase II"/>
    <property type="match status" value="1"/>
</dbReference>
<keyword evidence="4" id="KW-1185">Reference proteome</keyword>
<feature type="domain" description="DUF1935" evidence="2">
    <location>
        <begin position="177"/>
        <end position="280"/>
    </location>
</feature>
<evidence type="ECO:0000259" key="2">
    <source>
        <dbReference type="Pfam" id="PF09149"/>
    </source>
</evidence>
<dbReference type="PANTHER" id="PTHR47047:SF8">
    <property type="entry name" value="CYSTEINE PEPTIDASE, PUTATIVE-RELATED"/>
    <property type="match status" value="1"/>
</dbReference>
<evidence type="ECO:0000313" key="3">
    <source>
        <dbReference type="EMBL" id="KPI88160.1"/>
    </source>
</evidence>
<feature type="compositionally biased region" description="Basic and acidic residues" evidence="1">
    <location>
        <begin position="54"/>
        <end position="70"/>
    </location>
</feature>
<dbReference type="Pfam" id="PF09149">
    <property type="entry name" value="DUF1935"/>
    <property type="match status" value="1"/>
</dbReference>
<name>A0A0N1I766_LEPSE</name>
<dbReference type="InterPro" id="IPR015232">
    <property type="entry name" value="DUF1935"/>
</dbReference>
<organism evidence="3 4">
    <name type="scientific">Leptomonas seymouri</name>
    <dbReference type="NCBI Taxonomy" id="5684"/>
    <lineage>
        <taxon>Eukaryota</taxon>
        <taxon>Discoba</taxon>
        <taxon>Euglenozoa</taxon>
        <taxon>Kinetoplastea</taxon>
        <taxon>Metakinetoplastina</taxon>
        <taxon>Trypanosomatida</taxon>
        <taxon>Trypanosomatidae</taxon>
        <taxon>Leishmaniinae</taxon>
        <taxon>Leptomonas</taxon>
    </lineage>
</organism>
<feature type="region of interest" description="Disordered" evidence="1">
    <location>
        <begin position="320"/>
        <end position="339"/>
    </location>
</feature>
<proteinExistence type="predicted"/>
<dbReference type="InterPro" id="IPR013780">
    <property type="entry name" value="Glyco_hydro_b"/>
</dbReference>
<dbReference type="AlphaFoldDB" id="A0A0N1I766"/>
<dbReference type="SUPFAM" id="SSF101601">
    <property type="entry name" value="Smp-1-like"/>
    <property type="match status" value="1"/>
</dbReference>
<dbReference type="EMBL" id="LJSK01000059">
    <property type="protein sequence ID" value="KPI88160.1"/>
    <property type="molecule type" value="Genomic_DNA"/>
</dbReference>
<feature type="compositionally biased region" description="Polar residues" evidence="1">
    <location>
        <begin position="32"/>
        <end position="45"/>
    </location>
</feature>
<dbReference type="Proteomes" id="UP000038009">
    <property type="component" value="Unassembled WGS sequence"/>
</dbReference>
<dbReference type="InterPro" id="IPR036310">
    <property type="entry name" value="Smp-1-like_sf"/>
</dbReference>
<accession>A0A0N1I766</accession>
<dbReference type="VEuPathDB" id="TriTrypDB:Lsey_0059_0080"/>
<feature type="compositionally biased region" description="Basic and acidic residues" evidence="1">
    <location>
        <begin position="330"/>
        <end position="339"/>
    </location>
</feature>
<evidence type="ECO:0000256" key="1">
    <source>
        <dbReference type="SAM" id="MobiDB-lite"/>
    </source>
</evidence>
<dbReference type="OrthoDB" id="262886at2759"/>
<dbReference type="PANTHER" id="PTHR47047">
    <property type="entry name" value="PUTATIVE-RELATED-RELATED"/>
    <property type="match status" value="1"/>
</dbReference>
<comment type="caution">
    <text evidence="3">The sequence shown here is derived from an EMBL/GenBank/DDBJ whole genome shotgun (WGS) entry which is preliminary data.</text>
</comment>
<reference evidence="3 4" key="1">
    <citation type="journal article" date="2015" name="PLoS Pathog.">
        <title>Leptomonas seymouri: Adaptations to the Dixenous Life Cycle Analyzed by Genome Sequencing, Transcriptome Profiling and Co-infection with Leishmania donovani.</title>
        <authorList>
            <person name="Kraeva N."/>
            <person name="Butenko A."/>
            <person name="Hlavacova J."/>
            <person name="Kostygov A."/>
            <person name="Myskova J."/>
            <person name="Grybchuk D."/>
            <person name="Lestinova T."/>
            <person name="Votypka J."/>
            <person name="Volf P."/>
            <person name="Opperdoes F."/>
            <person name="Flegontov P."/>
            <person name="Lukes J."/>
            <person name="Yurchenko V."/>
        </authorList>
    </citation>
    <scope>NUCLEOTIDE SEQUENCE [LARGE SCALE GENOMIC DNA]</scope>
    <source>
        <strain evidence="3 4">ATCC 30220</strain>
    </source>
</reference>
<protein>
    <recommendedName>
        <fullName evidence="2">DUF1935 domain-containing protein</fullName>
    </recommendedName>
</protein>
<sequence length="339" mass="36676">MGCKNSTTKSADDKKSRSQYKAQAPAEKPKNSLPSADVTQITMSPTVAAPLKPESVKESEKKEATEERAVARAGEGVAAGDRPNSLAGGPAVLSAAAKERKPEEESAPAAALGLYAVATPAPILASAVPVPQVATAPEEEDILSCERGRRASVPLIYQRSQSLRVKDPNSPYVGPGPTATFPIENIYRCFEKDNGLLFRLVNKKRHIWAFYNDTTEYMMRVRVTFGPESSITPLSDTQVPTRNIETGECTLVLAVPPGETKMFMRGEYNGFITCYDAVPLDSVDEMVGVPMGRLHGTKDAGSGAPLRNLSGDSTRIHFLESDPSVEEPQNDLKKRREEV</sequence>
<gene>
    <name evidence="3" type="ORF">ABL78_2737</name>
</gene>
<evidence type="ECO:0000313" key="4">
    <source>
        <dbReference type="Proteomes" id="UP000038009"/>
    </source>
</evidence>